<dbReference type="PROSITE" id="PS50026">
    <property type="entry name" value="EGF_3"/>
    <property type="match status" value="2"/>
</dbReference>
<keyword evidence="3 9" id="KW-0245">EGF-like domain</keyword>
<dbReference type="Pfam" id="PF00008">
    <property type="entry name" value="EGF"/>
    <property type="match status" value="1"/>
</dbReference>
<dbReference type="AlphaFoldDB" id="A0A6P8RG02"/>
<evidence type="ECO:0000256" key="11">
    <source>
        <dbReference type="SAM" id="Phobius"/>
    </source>
</evidence>
<dbReference type="InterPro" id="IPR049883">
    <property type="entry name" value="NOTCH1_EGF-like"/>
</dbReference>
<evidence type="ECO:0000256" key="10">
    <source>
        <dbReference type="SAM" id="MobiDB-lite"/>
    </source>
</evidence>
<evidence type="ECO:0000256" key="5">
    <source>
        <dbReference type="ARBA" id="ARBA00022737"/>
    </source>
</evidence>
<gene>
    <name evidence="14" type="primary">HEG1</name>
</gene>
<dbReference type="FunCoup" id="A0A6P8RG02">
    <property type="interactions" value="235"/>
</dbReference>
<evidence type="ECO:0000256" key="8">
    <source>
        <dbReference type="ARBA" id="ARBA00023180"/>
    </source>
</evidence>
<dbReference type="InterPro" id="IPR000742">
    <property type="entry name" value="EGF"/>
</dbReference>
<keyword evidence="6 11" id="KW-0472">Membrane</keyword>
<evidence type="ECO:0000313" key="14">
    <source>
        <dbReference type="RefSeq" id="XP_033800576.1"/>
    </source>
</evidence>
<feature type="region of interest" description="Disordered" evidence="10">
    <location>
        <begin position="622"/>
        <end position="644"/>
    </location>
</feature>
<keyword evidence="11" id="KW-1133">Transmembrane helix</keyword>
<keyword evidence="11" id="KW-0812">Transmembrane</keyword>
<dbReference type="GO" id="GO:0007507">
    <property type="term" value="P:heart development"/>
    <property type="evidence" value="ECO:0007669"/>
    <property type="project" value="TreeGrafter"/>
</dbReference>
<feature type="compositionally biased region" description="Polar residues" evidence="10">
    <location>
        <begin position="271"/>
        <end position="285"/>
    </location>
</feature>
<dbReference type="KEGG" id="gsh:117360627"/>
<dbReference type="InterPro" id="IPR009030">
    <property type="entry name" value="Growth_fac_rcpt_cys_sf"/>
</dbReference>
<dbReference type="PANTHER" id="PTHR24037:SF3">
    <property type="entry name" value="PROTEIN HEG HOMOLOG 1"/>
    <property type="match status" value="1"/>
</dbReference>
<dbReference type="InterPro" id="IPR001881">
    <property type="entry name" value="EGF-like_Ca-bd_dom"/>
</dbReference>
<feature type="compositionally biased region" description="Basic and acidic residues" evidence="10">
    <location>
        <begin position="308"/>
        <end position="318"/>
    </location>
</feature>
<evidence type="ECO:0000256" key="9">
    <source>
        <dbReference type="PROSITE-ProRule" id="PRU00076"/>
    </source>
</evidence>
<dbReference type="GO" id="GO:0005509">
    <property type="term" value="F:calcium ion binding"/>
    <property type="evidence" value="ECO:0007669"/>
    <property type="project" value="InterPro"/>
</dbReference>
<feature type="region of interest" description="Disordered" evidence="10">
    <location>
        <begin position="89"/>
        <end position="324"/>
    </location>
</feature>
<keyword evidence="2" id="KW-1003">Cell membrane</keyword>
<keyword evidence="5" id="KW-0677">Repeat</keyword>
<accession>A0A6P8RG02</accession>
<dbReference type="PANTHER" id="PTHR24037">
    <property type="entry name" value="HEART DEVELOPMENT PROTEIN WITH EGF-LIKE DOMAINS 1"/>
    <property type="match status" value="1"/>
</dbReference>
<name>A0A6P8RG02_GEOSA</name>
<evidence type="ECO:0000259" key="12">
    <source>
        <dbReference type="PROSITE" id="PS50026"/>
    </source>
</evidence>
<dbReference type="CTD" id="57493"/>
<dbReference type="RefSeq" id="XP_033800576.1">
    <property type="nucleotide sequence ID" value="XM_033944685.1"/>
</dbReference>
<keyword evidence="8" id="KW-0325">Glycoprotein</keyword>
<evidence type="ECO:0000256" key="4">
    <source>
        <dbReference type="ARBA" id="ARBA00022729"/>
    </source>
</evidence>
<dbReference type="InterPro" id="IPR018097">
    <property type="entry name" value="EGF_Ca-bd_CS"/>
</dbReference>
<protein>
    <submittedName>
        <fullName evidence="14">Protein HEG homolog 1 isoform X1</fullName>
    </submittedName>
</protein>
<dbReference type="CDD" id="cd00054">
    <property type="entry name" value="EGF_CA"/>
    <property type="match status" value="2"/>
</dbReference>
<feature type="compositionally biased region" description="Polar residues" evidence="10">
    <location>
        <begin position="162"/>
        <end position="172"/>
    </location>
</feature>
<dbReference type="Gene3D" id="2.10.25.10">
    <property type="entry name" value="Laminin"/>
    <property type="match status" value="2"/>
</dbReference>
<dbReference type="PROSITE" id="PS00010">
    <property type="entry name" value="ASX_HYDROXYL"/>
    <property type="match status" value="1"/>
</dbReference>
<evidence type="ECO:0000256" key="1">
    <source>
        <dbReference type="ARBA" id="ARBA00004236"/>
    </source>
</evidence>
<dbReference type="FunFam" id="2.10.25.10:FF:000610">
    <property type="entry name" value="protein HEG homolog 1 isoform X1"/>
    <property type="match status" value="1"/>
</dbReference>
<dbReference type="SUPFAM" id="SSF57184">
    <property type="entry name" value="Growth factor receptor domain"/>
    <property type="match status" value="1"/>
</dbReference>
<evidence type="ECO:0000313" key="13">
    <source>
        <dbReference type="Proteomes" id="UP000515159"/>
    </source>
</evidence>
<evidence type="ECO:0000256" key="6">
    <source>
        <dbReference type="ARBA" id="ARBA00023136"/>
    </source>
</evidence>
<reference evidence="14" key="1">
    <citation type="submission" date="2025-08" db="UniProtKB">
        <authorList>
            <consortium name="RefSeq"/>
        </authorList>
    </citation>
    <scope>IDENTIFICATION</scope>
</reference>
<dbReference type="SMART" id="SM00181">
    <property type="entry name" value="EGF"/>
    <property type="match status" value="3"/>
</dbReference>
<sequence>MTSRCPAPGCCPATSPARPLRPLFRRLASFRREKAEGSRPLSNPLPRVMAPAAEHFPRVGLRMLLLLLFWASPIAAAFTSVHRTGLLDRADPEANSTPPWRRAGSTISAAEPDGAGGRAGSEPWRTPADPSGASETGKAPAQNPGLSESGGTATHPPDLSEPRTTTVHSPNGSEPWRKRGLSSASEPLGTRALTLDGFEQGRTEQTPGGSDPVSIAVHPLGTSEPGRTGTHASRASEPERIATKATPGSESTRTEEENPSTAEPASGGTVGQTSGKPESLRTSFRTGVPPSPGSDSDPATGNSHQLVNRRDTEKRSPYHNDSMYISTTFTRGGDRTLLSVTNTSTLESVTSNISSFPISTESFAQTGGQNVSKSKVDIAMSSGNPLSTGSSRDLTYSSSKNNSLGDLFESTGSLFHKTAGPAANTTASFTDIESTSNSRSGSLDALQSSSSLSSSLSTSSLDSSVPSSSSIIDSDSFSFLSSSLLPDIFSSIPTESSSLLPLLTSSLDSSSSSSWLLSSHRSFSSLPASSTSELLVSSSSPMLPLPSSRVPSSFSELLFSSSTPSLLTSVLSTSSSPSPLLPSFSSSTSLLPSSTSEPVDSFHTNGSLVASEHSEKTVTLQSSTTLFYSGPKTGNMTQRDPYQTRENTSVESTVPSFFLPDPTQLLDISSSDSTPSNITEGFVKGDATPKDVNFVGTTPFSSTVETRFSQTTQEPKTIKKFTSTVPHTTTLIDLISTDKHTAKGTTHRTSRPESLGTTTDYSTIFKTYSGQIDNTSQMNYSTILYTPEVEISTVVSPEVTEEHVPNKATEKFSTMSTVSTKATAITQSSNTSTTMASTSQTTVRVCSTNPCLHQGACLVDHISSTYRCECLSSWNGRHCETDVDECLSNPCPSQATCINTQGSFTCKCSVGYQLQKGTECSLVRTFIGHIILPRDLLNSTSGKYSELHKIEDDALQMLNASLVMLDGYYGSSITETRLAKYLIISIQNLFSVDSSVAASDVLTSVKSYLKACRATSENSESCQFIEHVQFFYQAGGLCSLQYPDCDNETSECTDTYGIAQCQCKPGYFKYNKLDRSCRACEDGYKRENGTCVKCPFGFGGFNCGNPYQLITVVLAAAGGGLLLILATALAVTCCRKSKSDVSKLIFKSGDFQMSPYTEYAKNPRSSAWGREAIEMQENGSTKNLLQMTDVYYSPAMRNPEADRNGLYPYIGLPGSRHSCIYPGQYNPSFISDENRRRDYF</sequence>
<dbReference type="InterPro" id="IPR000152">
    <property type="entry name" value="EGF-type_Asp/Asn_hydroxyl_site"/>
</dbReference>
<feature type="domain" description="EGF-like" evidence="12">
    <location>
        <begin position="882"/>
        <end position="921"/>
    </location>
</feature>
<dbReference type="GeneID" id="117360627"/>
<organism evidence="13 14">
    <name type="scientific">Geotrypetes seraphini</name>
    <name type="common">Gaboon caecilian</name>
    <name type="synonym">Caecilia seraphini</name>
    <dbReference type="NCBI Taxonomy" id="260995"/>
    <lineage>
        <taxon>Eukaryota</taxon>
        <taxon>Metazoa</taxon>
        <taxon>Chordata</taxon>
        <taxon>Craniata</taxon>
        <taxon>Vertebrata</taxon>
        <taxon>Euteleostomi</taxon>
        <taxon>Amphibia</taxon>
        <taxon>Gymnophiona</taxon>
        <taxon>Geotrypetes</taxon>
    </lineage>
</organism>
<evidence type="ECO:0000256" key="3">
    <source>
        <dbReference type="ARBA" id="ARBA00022536"/>
    </source>
</evidence>
<dbReference type="FunFam" id="2.10.25.10:FF:000038">
    <property type="entry name" value="Fibrillin 2"/>
    <property type="match status" value="1"/>
</dbReference>
<feature type="transmembrane region" description="Helical" evidence="11">
    <location>
        <begin position="59"/>
        <end position="78"/>
    </location>
</feature>
<dbReference type="PROSITE" id="PS01186">
    <property type="entry name" value="EGF_2"/>
    <property type="match status" value="1"/>
</dbReference>
<feature type="domain" description="EGF-like" evidence="12">
    <location>
        <begin position="842"/>
        <end position="880"/>
    </location>
</feature>
<comment type="caution">
    <text evidence="9">Lacks conserved residue(s) required for the propagation of feature annotation.</text>
</comment>
<dbReference type="GO" id="GO:0005886">
    <property type="term" value="C:plasma membrane"/>
    <property type="evidence" value="ECO:0007669"/>
    <property type="project" value="UniProtKB-SubCell"/>
</dbReference>
<dbReference type="Pfam" id="PF07645">
    <property type="entry name" value="EGF_CA"/>
    <property type="match status" value="1"/>
</dbReference>
<dbReference type="SMART" id="SM00179">
    <property type="entry name" value="EGF_CA"/>
    <property type="match status" value="2"/>
</dbReference>
<dbReference type="OrthoDB" id="9946171at2759"/>
<keyword evidence="13" id="KW-1185">Reference proteome</keyword>
<keyword evidence="4" id="KW-0732">Signal</keyword>
<evidence type="ECO:0000256" key="2">
    <source>
        <dbReference type="ARBA" id="ARBA00022475"/>
    </source>
</evidence>
<keyword evidence="7 9" id="KW-1015">Disulfide bond</keyword>
<proteinExistence type="predicted"/>
<dbReference type="PROSITE" id="PS01187">
    <property type="entry name" value="EGF_CA"/>
    <property type="match status" value="1"/>
</dbReference>
<dbReference type="Proteomes" id="UP000515159">
    <property type="component" value="Chromosome 5"/>
</dbReference>
<feature type="transmembrane region" description="Helical" evidence="11">
    <location>
        <begin position="1109"/>
        <end position="1134"/>
    </location>
</feature>
<dbReference type="SUPFAM" id="SSF57196">
    <property type="entry name" value="EGF/Laminin"/>
    <property type="match status" value="2"/>
</dbReference>
<feature type="disulfide bond" evidence="9">
    <location>
        <begin position="851"/>
        <end position="868"/>
    </location>
</feature>
<evidence type="ECO:0000256" key="7">
    <source>
        <dbReference type="ARBA" id="ARBA00023157"/>
    </source>
</evidence>
<feature type="disulfide bond" evidence="9">
    <location>
        <begin position="870"/>
        <end position="879"/>
    </location>
</feature>
<comment type="subcellular location">
    <subcellularLocation>
        <location evidence="1">Cell membrane</location>
    </subcellularLocation>
</comment>
<dbReference type="PROSITE" id="PS00022">
    <property type="entry name" value="EGF_1"/>
    <property type="match status" value="1"/>
</dbReference>
<dbReference type="InParanoid" id="A0A6P8RG02"/>